<feature type="region of interest" description="Disordered" evidence="3">
    <location>
        <begin position="438"/>
        <end position="509"/>
    </location>
</feature>
<dbReference type="Gene3D" id="3.30.505.10">
    <property type="entry name" value="SH2 domain"/>
    <property type="match status" value="1"/>
</dbReference>
<reference evidence="5 6" key="1">
    <citation type="submission" date="2022-12" db="EMBL/GenBank/DDBJ databases">
        <title>Chromosome-level genome of Tegillarca granosa.</title>
        <authorList>
            <person name="Kim J."/>
        </authorList>
    </citation>
    <scope>NUCLEOTIDE SEQUENCE [LARGE SCALE GENOMIC DNA]</scope>
    <source>
        <strain evidence="5">Teg-2019</strain>
        <tissue evidence="5">Adductor muscle</tissue>
    </source>
</reference>
<feature type="compositionally biased region" description="Basic and acidic residues" evidence="3">
    <location>
        <begin position="111"/>
        <end position="120"/>
    </location>
</feature>
<feature type="region of interest" description="Disordered" evidence="3">
    <location>
        <begin position="111"/>
        <end position="172"/>
    </location>
</feature>
<feature type="compositionally biased region" description="Acidic residues" evidence="3">
    <location>
        <begin position="319"/>
        <end position="329"/>
    </location>
</feature>
<evidence type="ECO:0000259" key="4">
    <source>
        <dbReference type="PROSITE" id="PS50001"/>
    </source>
</evidence>
<dbReference type="Gene3D" id="2.30.29.30">
    <property type="entry name" value="Pleckstrin-homology domain (PH domain)/Phosphotyrosine-binding domain (PTB)"/>
    <property type="match status" value="1"/>
</dbReference>
<evidence type="ECO:0000313" key="5">
    <source>
        <dbReference type="EMBL" id="KAJ8303907.1"/>
    </source>
</evidence>
<sequence length="572" mass="64498">MNYTDLWLVLKDSVIYIFTDSTVGKDTHIGKLTIDRYTEVHKRGGDDKSGYKFELFTGYGQTRKKNKFKSSKKVYMEMWRGYLEGLAVGTVPNDLDLLPDQVSQIQSDIDYFRNRPKSEPSLRSGNSGNARNRMSAADSGINVDGASMTTRSSGKTLGGGSDGGPTTRHKFTNDHDYVSDQTPSWFFENCSRQQAETILTIGKDYGNTLMRMSSTHKDHGSYVISKMFRKENRFEHFEVLRVANGYKINVENQHNAMSNLTEVMKFFVRTAGQHDTFPMKSNRMVDYGMKEEPDYATKFYNTQPESARESVNFKLASSEPEEPLPDYEEPVPRPNKTFTPGILKKEGSKYYHRQGSTGEAGSAQSNHVPYSTVSHGNRNRLHQRSSVPPQQDFEKRVVTAAHLQHLDDVIGQFEPPAKEEEYVNQDFFNQARTGHFVNQPSRQQESQSPPLPSPHTPSTHSYNKEDNRSVLSMPLPPTPAPVQVPEPPPPPPPPPAPPAPPINNNDPRVKNLRSKSVLNVAEQINQMKLKPARTDLTKTVTGDLPASVLRESQRVKSVQSSYPNEAKKFCFF</sequence>
<comment type="caution">
    <text evidence="5">The sequence shown here is derived from an EMBL/GenBank/DDBJ whole genome shotgun (WGS) entry which is preliminary data.</text>
</comment>
<dbReference type="SUPFAM" id="SSF55550">
    <property type="entry name" value="SH2 domain"/>
    <property type="match status" value="1"/>
</dbReference>
<keyword evidence="1 2" id="KW-0727">SH2 domain</keyword>
<dbReference type="SMART" id="SM00252">
    <property type="entry name" value="SH2"/>
    <property type="match status" value="1"/>
</dbReference>
<evidence type="ECO:0000256" key="1">
    <source>
        <dbReference type="ARBA" id="ARBA00022999"/>
    </source>
</evidence>
<dbReference type="InterPro" id="IPR011993">
    <property type="entry name" value="PH-like_dom_sf"/>
</dbReference>
<organism evidence="5 6">
    <name type="scientific">Tegillarca granosa</name>
    <name type="common">Malaysian cockle</name>
    <name type="synonym">Anadara granosa</name>
    <dbReference type="NCBI Taxonomy" id="220873"/>
    <lineage>
        <taxon>Eukaryota</taxon>
        <taxon>Metazoa</taxon>
        <taxon>Spiralia</taxon>
        <taxon>Lophotrochozoa</taxon>
        <taxon>Mollusca</taxon>
        <taxon>Bivalvia</taxon>
        <taxon>Autobranchia</taxon>
        <taxon>Pteriomorphia</taxon>
        <taxon>Arcoida</taxon>
        <taxon>Arcoidea</taxon>
        <taxon>Arcidae</taxon>
        <taxon>Tegillarca</taxon>
    </lineage>
</organism>
<feature type="compositionally biased region" description="Low complexity" evidence="3">
    <location>
        <begin position="439"/>
        <end position="448"/>
    </location>
</feature>
<gene>
    <name evidence="5" type="ORF">KUTeg_017490</name>
</gene>
<evidence type="ECO:0000313" key="6">
    <source>
        <dbReference type="Proteomes" id="UP001217089"/>
    </source>
</evidence>
<feature type="compositionally biased region" description="Polar residues" evidence="3">
    <location>
        <begin position="354"/>
        <end position="376"/>
    </location>
</feature>
<dbReference type="Proteomes" id="UP001217089">
    <property type="component" value="Unassembled WGS sequence"/>
</dbReference>
<proteinExistence type="predicted"/>
<dbReference type="PANTHER" id="PTHR16186:SF9">
    <property type="entry name" value="SH2 DOMAIN-CONTAINING PROTEIN"/>
    <property type="match status" value="1"/>
</dbReference>
<feature type="compositionally biased region" description="Pro residues" evidence="3">
    <location>
        <begin position="474"/>
        <end position="501"/>
    </location>
</feature>
<dbReference type="SUPFAM" id="SSF50729">
    <property type="entry name" value="PH domain-like"/>
    <property type="match status" value="1"/>
</dbReference>
<dbReference type="CDD" id="cd00173">
    <property type="entry name" value="SH2"/>
    <property type="match status" value="1"/>
</dbReference>
<dbReference type="PROSITE" id="PS50001">
    <property type="entry name" value="SH2"/>
    <property type="match status" value="1"/>
</dbReference>
<dbReference type="InterPro" id="IPR000980">
    <property type="entry name" value="SH2"/>
</dbReference>
<dbReference type="Pfam" id="PF00017">
    <property type="entry name" value="SH2"/>
    <property type="match status" value="1"/>
</dbReference>
<evidence type="ECO:0000256" key="2">
    <source>
        <dbReference type="PROSITE-ProRule" id="PRU00191"/>
    </source>
</evidence>
<protein>
    <recommendedName>
        <fullName evidence="4">SH2 domain-containing protein</fullName>
    </recommendedName>
</protein>
<evidence type="ECO:0000256" key="3">
    <source>
        <dbReference type="SAM" id="MobiDB-lite"/>
    </source>
</evidence>
<dbReference type="PANTHER" id="PTHR16186">
    <property type="entry name" value="SIGNAL-TRANSDUCING ADAPTOR PROTEIN-RELATED"/>
    <property type="match status" value="1"/>
</dbReference>
<accession>A0ABQ9EF28</accession>
<name>A0ABQ9EF28_TEGGR</name>
<feature type="domain" description="SH2" evidence="4">
    <location>
        <begin position="185"/>
        <end position="267"/>
    </location>
</feature>
<feature type="compositionally biased region" description="Polar residues" evidence="3">
    <location>
        <begin position="121"/>
        <end position="132"/>
    </location>
</feature>
<dbReference type="EMBL" id="JARBDR010000903">
    <property type="protein sequence ID" value="KAJ8303907.1"/>
    <property type="molecule type" value="Genomic_DNA"/>
</dbReference>
<feature type="region of interest" description="Disordered" evidence="3">
    <location>
        <begin position="315"/>
        <end position="391"/>
    </location>
</feature>
<keyword evidence="6" id="KW-1185">Reference proteome</keyword>
<dbReference type="InterPro" id="IPR039111">
    <property type="entry name" value="STAP1/STAP2"/>
</dbReference>
<dbReference type="InterPro" id="IPR036860">
    <property type="entry name" value="SH2_dom_sf"/>
</dbReference>